<proteinExistence type="predicted"/>
<sequence>MSSAKMVSALELALPIKHNVEMLCDSDYACLDNNCCPNSQVCGDNCCGDGYTCIGDSCCPNNR</sequence>
<keyword evidence="2" id="KW-1185">Reference proteome</keyword>
<evidence type="ECO:0000313" key="2">
    <source>
        <dbReference type="Proteomes" id="UP000789366"/>
    </source>
</evidence>
<name>A0ACA9NPE8_9GLOM</name>
<organism evidence="1 2">
    <name type="scientific">Cetraspora pellucida</name>
    <dbReference type="NCBI Taxonomy" id="1433469"/>
    <lineage>
        <taxon>Eukaryota</taxon>
        <taxon>Fungi</taxon>
        <taxon>Fungi incertae sedis</taxon>
        <taxon>Mucoromycota</taxon>
        <taxon>Glomeromycotina</taxon>
        <taxon>Glomeromycetes</taxon>
        <taxon>Diversisporales</taxon>
        <taxon>Gigasporaceae</taxon>
        <taxon>Cetraspora</taxon>
    </lineage>
</organism>
<evidence type="ECO:0000313" key="1">
    <source>
        <dbReference type="EMBL" id="CAG8667712.1"/>
    </source>
</evidence>
<dbReference type="Proteomes" id="UP000789366">
    <property type="component" value="Unassembled WGS sequence"/>
</dbReference>
<feature type="non-terminal residue" evidence="1">
    <location>
        <position position="63"/>
    </location>
</feature>
<dbReference type="EMBL" id="CAJVPW010016154">
    <property type="protein sequence ID" value="CAG8667712.1"/>
    <property type="molecule type" value="Genomic_DNA"/>
</dbReference>
<comment type="caution">
    <text evidence="1">The sequence shown here is derived from an EMBL/GenBank/DDBJ whole genome shotgun (WGS) entry which is preliminary data.</text>
</comment>
<protein>
    <submittedName>
        <fullName evidence="1">9690_t:CDS:1</fullName>
    </submittedName>
</protein>
<accession>A0ACA9NPE8</accession>
<gene>
    <name evidence="1" type="ORF">SPELUC_LOCUS9523</name>
</gene>
<reference evidence="1" key="1">
    <citation type="submission" date="2021-06" db="EMBL/GenBank/DDBJ databases">
        <authorList>
            <person name="Kallberg Y."/>
            <person name="Tangrot J."/>
            <person name="Rosling A."/>
        </authorList>
    </citation>
    <scope>NUCLEOTIDE SEQUENCE</scope>
    <source>
        <strain evidence="1">28 12/20/2015</strain>
    </source>
</reference>